<dbReference type="RefSeq" id="WP_014335318.1">
    <property type="nucleotide sequence ID" value="NC_019552.1"/>
</dbReference>
<gene>
    <name evidence="1" type="ORF">MOS_010</name>
</gene>
<accession>A0AAI8ALJ5</accession>
<dbReference type="GeneID" id="93248155"/>
<proteinExistence type="predicted"/>
<evidence type="ECO:0000313" key="2">
    <source>
        <dbReference type="Proteomes" id="UP000009399"/>
    </source>
</evidence>
<name>A0AAI8ALJ5_MESHY</name>
<dbReference type="AlphaFoldDB" id="A0AAI8ALJ5"/>
<sequence>MTKYVVRHNNAWAVKNPQAEKVTKTFATQKEAIEYAKSLKKTTSVMVEQVNGQYRKA</sequence>
<organism evidence="1 2">
    <name type="scientific">Mesomycoplasma hyorhinis SK76</name>
    <dbReference type="NCBI Taxonomy" id="1118964"/>
    <lineage>
        <taxon>Bacteria</taxon>
        <taxon>Bacillati</taxon>
        <taxon>Mycoplasmatota</taxon>
        <taxon>Mycoplasmoidales</taxon>
        <taxon>Metamycoplasmataceae</taxon>
        <taxon>Mesomycoplasma</taxon>
    </lineage>
</organism>
<reference evidence="1 2" key="1">
    <citation type="journal article" date="2013" name="Genome Announc.">
        <title>Complete Genome Sequence of Mycoplasma hyorhinis Strain SK76.</title>
        <authorList>
            <person name="Goodison S."/>
            <person name="Urquidi V."/>
            <person name="Kumar D."/>
            <person name="Reyes L."/>
            <person name="Rosser C.J."/>
        </authorList>
    </citation>
    <scope>NUCLEOTIDE SEQUENCE [LARGE SCALE GENOMIC DNA]</scope>
    <source>
        <strain evidence="1 2">SK76</strain>
    </source>
</reference>
<dbReference type="EMBL" id="CP003914">
    <property type="protein sequence ID" value="AFX73944.1"/>
    <property type="molecule type" value="Genomic_DNA"/>
</dbReference>
<dbReference type="InterPro" id="IPR018691">
    <property type="entry name" value="DUF2188"/>
</dbReference>
<evidence type="ECO:0008006" key="3">
    <source>
        <dbReference type="Google" id="ProtNLM"/>
    </source>
</evidence>
<dbReference type="KEGG" id="mhs:MOS_010"/>
<protein>
    <recommendedName>
        <fullName evidence="3">DUF2188 domain-containing protein</fullName>
    </recommendedName>
</protein>
<evidence type="ECO:0000313" key="1">
    <source>
        <dbReference type="EMBL" id="AFX73944.1"/>
    </source>
</evidence>
<dbReference type="Pfam" id="PF09954">
    <property type="entry name" value="DUF2188"/>
    <property type="match status" value="1"/>
</dbReference>
<dbReference type="Proteomes" id="UP000009399">
    <property type="component" value="Chromosome"/>
</dbReference>